<evidence type="ECO:0000256" key="13">
    <source>
        <dbReference type="ARBA" id="ARBA00023303"/>
    </source>
</evidence>
<dbReference type="PROSITE" id="PS00018">
    <property type="entry name" value="EF_HAND_1"/>
    <property type="match status" value="2"/>
</dbReference>
<evidence type="ECO:0000256" key="6">
    <source>
        <dbReference type="ARBA" id="ARBA00022692"/>
    </source>
</evidence>
<evidence type="ECO:0000256" key="3">
    <source>
        <dbReference type="ARBA" id="ARBA00022553"/>
    </source>
</evidence>
<evidence type="ECO:0000256" key="5">
    <source>
        <dbReference type="ARBA" id="ARBA00022673"/>
    </source>
</evidence>
<keyword evidence="2" id="KW-0813">Transport</keyword>
<evidence type="ECO:0000256" key="2">
    <source>
        <dbReference type="ARBA" id="ARBA00022448"/>
    </source>
</evidence>
<evidence type="ECO:0000256" key="10">
    <source>
        <dbReference type="ARBA" id="ARBA00023065"/>
    </source>
</evidence>
<evidence type="ECO:0000313" key="18">
    <source>
        <dbReference type="EMBL" id="CAK9017813.1"/>
    </source>
</evidence>
<dbReference type="InterPro" id="IPR050599">
    <property type="entry name" value="VDCC_alpha-1_subunit"/>
</dbReference>
<dbReference type="Proteomes" id="UP001642464">
    <property type="component" value="Unassembled WGS sequence"/>
</dbReference>
<feature type="region of interest" description="Disordered" evidence="15">
    <location>
        <begin position="578"/>
        <end position="603"/>
    </location>
</feature>
<name>A0ABP0JTV1_9DINO</name>
<dbReference type="Pfam" id="PF00520">
    <property type="entry name" value="Ion_trans"/>
    <property type="match status" value="1"/>
</dbReference>
<feature type="compositionally biased region" description="Polar residues" evidence="15">
    <location>
        <begin position="86"/>
        <end position="105"/>
    </location>
</feature>
<feature type="transmembrane region" description="Helical" evidence="16">
    <location>
        <begin position="419"/>
        <end position="445"/>
    </location>
</feature>
<dbReference type="SMART" id="SM00054">
    <property type="entry name" value="EFh"/>
    <property type="match status" value="2"/>
</dbReference>
<keyword evidence="12" id="KW-0325">Glycoprotein</keyword>
<sequence>MPSQAPGGRWAEARHSSSTDDETESSATSRTGSRPGSRPGSATGPTLATPSQGPPMLSPHTEDLREEEAEELETDELREVNVRIGSPSTMRKTHLSAPQISSSPGSEVGSRRSRMKGTKDSSGHEADDGKKALKGLRDDVHEERKAEDQEIDRGEVLQEGIGLRVAAMKKAGKGLDPDNFGPFRKKCHDLVVWSGFDTMIGLVIILNGITIGVQAQASAKIPLGCSSECVCEDYLEGIVCYPVPEWVDILEWFYLVVYCIELGLRFYVFRLPVLRSSWVRLDCFLVLSAIVDVILTQVRWENQYVQGLMLVRTFRLARLARAVRLLVAFQTLWMLVQGLLHSILTLFWTFVMILTLVFIFAVLGMEIILVDRELPLDHPYNIAAQNNFRTLLDASLILLQCFCWDSIATVYRPLVKHKLYLFLYFMGVQLVLAIALMNLVTAIMVEGSLAQADEDKEAKKAYASAKRKKQMERLRDMFNELDEDGSGELTMEEIDHAPPSIRAQLVEIAGTEDIGSLFEMLDYDGSGTVGTDEFCDGVIKAANGVTPVEMSRLIKQNTDILHNSRQVIALLRGEEYEGGSISGSANEDEAPKPPKRRRSSLGNQEAVAKLALQMQQHGLPGQPLGLDTEVHQDQHSGAAKARLKGLEERVNDMERNITSMKSDVQNMVLAMNKLSNMSFGPTNHKHIKRAVALCVGPAGTRAATAGHIR</sequence>
<organism evidence="18 19">
    <name type="scientific">Durusdinium trenchii</name>
    <dbReference type="NCBI Taxonomy" id="1381693"/>
    <lineage>
        <taxon>Eukaryota</taxon>
        <taxon>Sar</taxon>
        <taxon>Alveolata</taxon>
        <taxon>Dinophyceae</taxon>
        <taxon>Suessiales</taxon>
        <taxon>Symbiodiniaceae</taxon>
        <taxon>Durusdinium</taxon>
    </lineage>
</organism>
<keyword evidence="11 16" id="KW-0472">Membrane</keyword>
<dbReference type="InterPro" id="IPR005821">
    <property type="entry name" value="Ion_trans_dom"/>
</dbReference>
<evidence type="ECO:0000256" key="14">
    <source>
        <dbReference type="SAM" id="Coils"/>
    </source>
</evidence>
<feature type="transmembrane region" description="Helical" evidence="16">
    <location>
        <begin position="252"/>
        <end position="269"/>
    </location>
</feature>
<keyword evidence="9 16" id="KW-1133">Transmembrane helix</keyword>
<dbReference type="InterPro" id="IPR011992">
    <property type="entry name" value="EF-hand-dom_pair"/>
</dbReference>
<comment type="caution">
    <text evidence="18">The sequence shown here is derived from an EMBL/GenBank/DDBJ whole genome shotgun (WGS) entry which is preliminary data.</text>
</comment>
<keyword evidence="13" id="KW-0407">Ion channel</keyword>
<gene>
    <name evidence="18" type="ORF">SCF082_LOCUS13818</name>
</gene>
<feature type="transmembrane region" description="Helical" evidence="16">
    <location>
        <begin position="190"/>
        <end position="213"/>
    </location>
</feature>
<keyword evidence="4" id="KW-0109">Calcium transport</keyword>
<evidence type="ECO:0000256" key="7">
    <source>
        <dbReference type="ARBA" id="ARBA00022837"/>
    </source>
</evidence>
<keyword evidence="8" id="KW-0851">Voltage-gated channel</keyword>
<evidence type="ECO:0000256" key="12">
    <source>
        <dbReference type="ARBA" id="ARBA00023180"/>
    </source>
</evidence>
<dbReference type="CDD" id="cd00051">
    <property type="entry name" value="EFh"/>
    <property type="match status" value="1"/>
</dbReference>
<dbReference type="Gene3D" id="1.10.287.70">
    <property type="match status" value="1"/>
</dbReference>
<feature type="domain" description="EF-hand" evidence="17">
    <location>
        <begin position="509"/>
        <end position="544"/>
    </location>
</feature>
<evidence type="ECO:0000256" key="11">
    <source>
        <dbReference type="ARBA" id="ARBA00023136"/>
    </source>
</evidence>
<evidence type="ECO:0000256" key="16">
    <source>
        <dbReference type="SAM" id="Phobius"/>
    </source>
</evidence>
<evidence type="ECO:0000256" key="9">
    <source>
        <dbReference type="ARBA" id="ARBA00022989"/>
    </source>
</evidence>
<keyword evidence="10" id="KW-0406">Ion transport</keyword>
<keyword evidence="7" id="KW-0106">Calcium</keyword>
<evidence type="ECO:0000256" key="15">
    <source>
        <dbReference type="SAM" id="MobiDB-lite"/>
    </source>
</evidence>
<dbReference type="Pfam" id="PF13499">
    <property type="entry name" value="EF-hand_7"/>
    <property type="match status" value="1"/>
</dbReference>
<dbReference type="Gene3D" id="1.20.120.350">
    <property type="entry name" value="Voltage-gated potassium channels. Chain C"/>
    <property type="match status" value="1"/>
</dbReference>
<evidence type="ECO:0000256" key="8">
    <source>
        <dbReference type="ARBA" id="ARBA00022882"/>
    </source>
</evidence>
<evidence type="ECO:0000256" key="1">
    <source>
        <dbReference type="ARBA" id="ARBA00004141"/>
    </source>
</evidence>
<accession>A0ABP0JTV1</accession>
<dbReference type="EMBL" id="CAXAMM010008569">
    <property type="protein sequence ID" value="CAK9017813.1"/>
    <property type="molecule type" value="Genomic_DNA"/>
</dbReference>
<keyword evidence="6 16" id="KW-0812">Transmembrane</keyword>
<dbReference type="PANTHER" id="PTHR45628">
    <property type="entry name" value="VOLTAGE-DEPENDENT CALCIUM CHANNEL TYPE A SUBUNIT ALPHA-1"/>
    <property type="match status" value="1"/>
</dbReference>
<keyword evidence="5" id="KW-0107">Calcium channel</keyword>
<dbReference type="InterPro" id="IPR018247">
    <property type="entry name" value="EF_Hand_1_Ca_BS"/>
</dbReference>
<dbReference type="PROSITE" id="PS50222">
    <property type="entry name" value="EF_HAND_2"/>
    <property type="match status" value="2"/>
</dbReference>
<feature type="compositionally biased region" description="Basic and acidic residues" evidence="15">
    <location>
        <begin position="117"/>
        <end position="152"/>
    </location>
</feature>
<feature type="compositionally biased region" description="Acidic residues" evidence="15">
    <location>
        <begin position="64"/>
        <end position="74"/>
    </location>
</feature>
<evidence type="ECO:0000256" key="4">
    <source>
        <dbReference type="ARBA" id="ARBA00022568"/>
    </source>
</evidence>
<feature type="coiled-coil region" evidence="14">
    <location>
        <begin position="636"/>
        <end position="663"/>
    </location>
</feature>
<dbReference type="SUPFAM" id="SSF47473">
    <property type="entry name" value="EF-hand"/>
    <property type="match status" value="1"/>
</dbReference>
<evidence type="ECO:0000259" key="17">
    <source>
        <dbReference type="PROSITE" id="PS50222"/>
    </source>
</evidence>
<keyword evidence="3" id="KW-0597">Phosphoprotein</keyword>
<feature type="transmembrane region" description="Helical" evidence="16">
    <location>
        <begin position="347"/>
        <end position="370"/>
    </location>
</feature>
<dbReference type="InterPro" id="IPR027359">
    <property type="entry name" value="Volt_channel_dom_sf"/>
</dbReference>
<dbReference type="SUPFAM" id="SSF81324">
    <property type="entry name" value="Voltage-gated potassium channels"/>
    <property type="match status" value="1"/>
</dbReference>
<feature type="transmembrane region" description="Helical" evidence="16">
    <location>
        <begin position="320"/>
        <end position="340"/>
    </location>
</feature>
<dbReference type="PANTHER" id="PTHR45628:SF7">
    <property type="entry name" value="VOLTAGE-DEPENDENT CALCIUM CHANNEL TYPE A SUBUNIT ALPHA-1"/>
    <property type="match status" value="1"/>
</dbReference>
<keyword evidence="19" id="KW-1185">Reference proteome</keyword>
<dbReference type="Gene3D" id="1.10.238.10">
    <property type="entry name" value="EF-hand"/>
    <property type="match status" value="1"/>
</dbReference>
<reference evidence="18 19" key="1">
    <citation type="submission" date="2024-02" db="EMBL/GenBank/DDBJ databases">
        <authorList>
            <person name="Chen Y."/>
            <person name="Shah S."/>
            <person name="Dougan E. K."/>
            <person name="Thang M."/>
            <person name="Chan C."/>
        </authorList>
    </citation>
    <scope>NUCLEOTIDE SEQUENCE [LARGE SCALE GENOMIC DNA]</scope>
</reference>
<keyword evidence="14" id="KW-0175">Coiled coil</keyword>
<feature type="domain" description="EF-hand" evidence="17">
    <location>
        <begin position="469"/>
        <end position="504"/>
    </location>
</feature>
<protein>
    <recommendedName>
        <fullName evidence="17">EF-hand domain-containing protein</fullName>
    </recommendedName>
</protein>
<proteinExistence type="predicted"/>
<evidence type="ECO:0000313" key="19">
    <source>
        <dbReference type="Proteomes" id="UP001642464"/>
    </source>
</evidence>
<feature type="region of interest" description="Disordered" evidence="15">
    <location>
        <begin position="1"/>
        <end position="152"/>
    </location>
</feature>
<dbReference type="InterPro" id="IPR002048">
    <property type="entry name" value="EF_hand_dom"/>
</dbReference>
<comment type="subcellular location">
    <subcellularLocation>
        <location evidence="1">Membrane</location>
        <topology evidence="1">Multi-pass membrane protein</topology>
    </subcellularLocation>
</comment>